<reference evidence="2 3" key="1">
    <citation type="submission" date="2021-02" db="EMBL/GenBank/DDBJ databases">
        <title>Plant Genome Project.</title>
        <authorList>
            <person name="Zhang R.-G."/>
        </authorList>
    </citation>
    <scope>NUCLEOTIDE SEQUENCE [LARGE SCALE GENOMIC DNA]</scope>
    <source>
        <tissue evidence="2">Leaves</tissue>
    </source>
</reference>
<dbReference type="InterPro" id="IPR005174">
    <property type="entry name" value="KIB1-4_b-propeller"/>
</dbReference>
<gene>
    <name evidence="2" type="ORF">JRO89_XS03G0337000</name>
</gene>
<sequence>MARKKRSDGCTEQANHNKTRPWPDLPVPVVISISKQLHLLKHVYFGGVCKKWRAATRKCIKSRSFPELELSTQQCDSTGNLLSFPWCKWYQPKGSKNPFEYCIGSSYGRLIMRDIEPVRELESWRLTVLDPFWGERCVYTLWDSRFTFKHIILSAPPQSLNCRPVILTGSSNSSFLVYRNGTWNEGFCNIIDPNTPSGPHYLQLTNAIAFEGKIYALSLQGTLAQLNPDSVPRISILRV</sequence>
<keyword evidence="3" id="KW-1185">Reference proteome</keyword>
<dbReference type="SUPFAM" id="SSF81383">
    <property type="entry name" value="F-box domain"/>
    <property type="match status" value="1"/>
</dbReference>
<dbReference type="PANTHER" id="PTHR45463">
    <property type="entry name" value="OS09G0392200 PROTEIN"/>
    <property type="match status" value="1"/>
</dbReference>
<accession>A0ABQ8IE11</accession>
<evidence type="ECO:0000313" key="3">
    <source>
        <dbReference type="Proteomes" id="UP000827721"/>
    </source>
</evidence>
<evidence type="ECO:0000259" key="1">
    <source>
        <dbReference type="Pfam" id="PF03478"/>
    </source>
</evidence>
<feature type="domain" description="KIB1-4 beta-propeller" evidence="1">
    <location>
        <begin position="100"/>
        <end position="226"/>
    </location>
</feature>
<comment type="caution">
    <text evidence="2">The sequence shown here is derived from an EMBL/GenBank/DDBJ whole genome shotgun (WGS) entry which is preliminary data.</text>
</comment>
<name>A0ABQ8IE11_9ROSI</name>
<dbReference type="EMBL" id="JAFEMO010000003">
    <property type="protein sequence ID" value="KAH7574733.1"/>
    <property type="molecule type" value="Genomic_DNA"/>
</dbReference>
<dbReference type="Proteomes" id="UP000827721">
    <property type="component" value="Unassembled WGS sequence"/>
</dbReference>
<protein>
    <recommendedName>
        <fullName evidence="1">KIB1-4 beta-propeller domain-containing protein</fullName>
    </recommendedName>
</protein>
<evidence type="ECO:0000313" key="2">
    <source>
        <dbReference type="EMBL" id="KAH7574733.1"/>
    </source>
</evidence>
<dbReference type="Pfam" id="PF03478">
    <property type="entry name" value="Beta-prop_KIB1-4"/>
    <property type="match status" value="1"/>
</dbReference>
<proteinExistence type="predicted"/>
<dbReference type="PANTHER" id="PTHR45463:SF8">
    <property type="entry name" value="OS09G0392200 PROTEIN"/>
    <property type="match status" value="1"/>
</dbReference>
<organism evidence="2 3">
    <name type="scientific">Xanthoceras sorbifolium</name>
    <dbReference type="NCBI Taxonomy" id="99658"/>
    <lineage>
        <taxon>Eukaryota</taxon>
        <taxon>Viridiplantae</taxon>
        <taxon>Streptophyta</taxon>
        <taxon>Embryophyta</taxon>
        <taxon>Tracheophyta</taxon>
        <taxon>Spermatophyta</taxon>
        <taxon>Magnoliopsida</taxon>
        <taxon>eudicotyledons</taxon>
        <taxon>Gunneridae</taxon>
        <taxon>Pentapetalae</taxon>
        <taxon>rosids</taxon>
        <taxon>malvids</taxon>
        <taxon>Sapindales</taxon>
        <taxon>Sapindaceae</taxon>
        <taxon>Xanthoceroideae</taxon>
        <taxon>Xanthoceras</taxon>
    </lineage>
</organism>
<dbReference type="InterPro" id="IPR036047">
    <property type="entry name" value="F-box-like_dom_sf"/>
</dbReference>